<organism evidence="1">
    <name type="scientific">marine metagenome</name>
    <dbReference type="NCBI Taxonomy" id="408172"/>
    <lineage>
        <taxon>unclassified sequences</taxon>
        <taxon>metagenomes</taxon>
        <taxon>ecological metagenomes</taxon>
    </lineage>
</organism>
<dbReference type="AlphaFoldDB" id="A0A382MX45"/>
<proteinExistence type="predicted"/>
<gene>
    <name evidence="1" type="ORF">METZ01_LOCUS304916</name>
</gene>
<dbReference type="EMBL" id="UINC01095736">
    <property type="protein sequence ID" value="SVC52062.1"/>
    <property type="molecule type" value="Genomic_DNA"/>
</dbReference>
<evidence type="ECO:0000313" key="1">
    <source>
        <dbReference type="EMBL" id="SVC52062.1"/>
    </source>
</evidence>
<dbReference type="SUPFAM" id="SSF50017">
    <property type="entry name" value="gp9"/>
    <property type="match status" value="1"/>
</dbReference>
<protein>
    <recommendedName>
        <fullName evidence="2">Major tropism determinant N-terminal domain-containing protein</fullName>
    </recommendedName>
</protein>
<name>A0A382MX45_9ZZZZ</name>
<dbReference type="InterPro" id="IPR036240">
    <property type="entry name" value="Gp9-like_sf"/>
</dbReference>
<reference evidence="1" key="1">
    <citation type="submission" date="2018-05" db="EMBL/GenBank/DDBJ databases">
        <authorList>
            <person name="Lanie J.A."/>
            <person name="Ng W.-L."/>
            <person name="Kazmierczak K.M."/>
            <person name="Andrzejewski T.M."/>
            <person name="Davidsen T.M."/>
            <person name="Wayne K.J."/>
            <person name="Tettelin H."/>
            <person name="Glass J.I."/>
            <person name="Rusch D."/>
            <person name="Podicherti R."/>
            <person name="Tsui H.-C.T."/>
            <person name="Winkler M.E."/>
        </authorList>
    </citation>
    <scope>NUCLEOTIDE SEQUENCE</scope>
</reference>
<evidence type="ECO:0008006" key="2">
    <source>
        <dbReference type="Google" id="ProtNLM"/>
    </source>
</evidence>
<sequence length="153" mass="15847">MARLNIDTGTEGNVATGDTLRTAMTKINTNFIDVYGLVGDPSTGLLTNSTTNGDIKVQPNGTGIVEIDQLQINDTTITPLITNGDLTLGVNGTGQVVVADDRIVINTTKTASGVGSAGDVAGSIAWDTTNLYVCTANYDGSTAVWKKLVLQAI</sequence>
<accession>A0A382MX45</accession>